<feature type="domain" description="Gp5/Type VI secretion system Vgr protein OB-fold" evidence="1">
    <location>
        <begin position="386"/>
        <end position="458"/>
    </location>
</feature>
<dbReference type="InterPro" id="IPR006533">
    <property type="entry name" value="T6SS_Vgr_RhsGE"/>
</dbReference>
<dbReference type="Pfam" id="PF04717">
    <property type="entry name" value="Phage_base_V"/>
    <property type="match status" value="1"/>
</dbReference>
<dbReference type="Gene3D" id="2.40.50.230">
    <property type="entry name" value="Gp5 N-terminal domain"/>
    <property type="match status" value="1"/>
</dbReference>
<dbReference type="Proteomes" id="UP000240357">
    <property type="component" value="Unassembled WGS sequence"/>
</dbReference>
<dbReference type="InterPro" id="IPR006531">
    <property type="entry name" value="Gp5/Vgr_OB"/>
</dbReference>
<name>A0A2T2Y9X8_9BACT</name>
<accession>A0A2T2Y9X8</accession>
<dbReference type="Gene3D" id="3.55.50.10">
    <property type="entry name" value="Baseplate protein-like domains"/>
    <property type="match status" value="1"/>
</dbReference>
<dbReference type="SUPFAM" id="SSF69279">
    <property type="entry name" value="Phage tail proteins"/>
    <property type="match status" value="1"/>
</dbReference>
<dbReference type="Gene3D" id="4.10.220.110">
    <property type="match status" value="1"/>
</dbReference>
<evidence type="ECO:0000313" key="3">
    <source>
        <dbReference type="Proteomes" id="UP000240357"/>
    </source>
</evidence>
<dbReference type="OrthoDB" id="1907165at2"/>
<dbReference type="Gene3D" id="2.30.110.50">
    <property type="match status" value="1"/>
</dbReference>
<protein>
    <submittedName>
        <fullName evidence="2">Rhs element Vgr protein</fullName>
    </submittedName>
</protein>
<proteinExistence type="predicted"/>
<keyword evidence="3" id="KW-1185">Reference proteome</keyword>
<dbReference type="SUPFAM" id="SSF69255">
    <property type="entry name" value="gp5 N-terminal domain-like"/>
    <property type="match status" value="1"/>
</dbReference>
<dbReference type="InterPro" id="IPR037026">
    <property type="entry name" value="Vgr_OB-fold_dom_sf"/>
</dbReference>
<dbReference type="RefSeq" id="WP_106925848.1">
    <property type="nucleotide sequence ID" value="NZ_PYFT01000001.1"/>
</dbReference>
<organism evidence="2 3">
    <name type="scientific">Adhaeribacter arboris</name>
    <dbReference type="NCBI Taxonomy" id="2072846"/>
    <lineage>
        <taxon>Bacteria</taxon>
        <taxon>Pseudomonadati</taxon>
        <taxon>Bacteroidota</taxon>
        <taxon>Cytophagia</taxon>
        <taxon>Cytophagales</taxon>
        <taxon>Hymenobacteraceae</taxon>
        <taxon>Adhaeribacter</taxon>
    </lineage>
</organism>
<sequence length="589" mass="65037">MPNENGNALATREQPTDLVNFKIKLNGTDMNGEYALVGLTVFKSFNKIAYAKVTLSDGDPAKQDFEISSKEDALVPGSEIEIAMGYHEQAKTVFKGLIIKHALRSGKNKKSFLTIEAKDKAIKLVAGRKNFCYLEQTDKEIIQKITKRAGLSGGDLVMDDTPVKHAQMVQYNAVDWDFVVARAEMNGLLVLPDDNKLLIQKPNTNQEPAKDITYGVDVIEFESEIDAGSQLKQVKAQAWNVKDQKIEESPEAKVSFKENGNLKADQLAEAVNRQEDNLVHGGSLTTDELKAWSEARLLKSRLAKTIGRIKLKGTTELKPGQVLKLNGFSKRFNGNVFITGIRHSYELSVWETDIQFGLPENWFYQREDILEKPAAGLIPGINGLQIALVTQLEDDPEQQDRIKIQLPLIDRKEAIWARIASLDAGKERGAFFRPEINDEVVVGFLNDDPRYPVILGMLNSSKNPAPISAKDTNHDKGFVTRSKMKLTFNDEKKIINLETPKGKKIEINDDKDAIVLSDQNNNKITLDSAGIKIESAKDIVLKTASGTIKMEAANINGKATAKFSAEGSATASLQSSGQTVVKGSIVNIN</sequence>
<dbReference type="NCBIfam" id="TIGR01646">
    <property type="entry name" value="vgr_GE"/>
    <property type="match status" value="1"/>
</dbReference>
<dbReference type="Pfam" id="PF05954">
    <property type="entry name" value="Phage_GPD"/>
    <property type="match status" value="1"/>
</dbReference>
<dbReference type="EMBL" id="PYFT01000001">
    <property type="protein sequence ID" value="PSR52331.1"/>
    <property type="molecule type" value="Genomic_DNA"/>
</dbReference>
<evidence type="ECO:0000313" key="2">
    <source>
        <dbReference type="EMBL" id="PSR52331.1"/>
    </source>
</evidence>
<comment type="caution">
    <text evidence="2">The sequence shown here is derived from an EMBL/GenBank/DDBJ whole genome shotgun (WGS) entry which is preliminary data.</text>
</comment>
<gene>
    <name evidence="2" type="ORF">AHMF7605_01735</name>
</gene>
<reference evidence="2 3" key="1">
    <citation type="submission" date="2018-03" db="EMBL/GenBank/DDBJ databases">
        <title>Adhaeribacter sp. HMF7605 Genome sequencing and assembly.</title>
        <authorList>
            <person name="Kang H."/>
            <person name="Kang J."/>
            <person name="Cha I."/>
            <person name="Kim H."/>
            <person name="Joh K."/>
        </authorList>
    </citation>
    <scope>NUCLEOTIDE SEQUENCE [LARGE SCALE GENOMIC DNA]</scope>
    <source>
        <strain evidence="2 3">HMF7605</strain>
    </source>
</reference>
<dbReference type="AlphaFoldDB" id="A0A2T2Y9X8"/>
<evidence type="ECO:0000259" key="1">
    <source>
        <dbReference type="Pfam" id="PF04717"/>
    </source>
</evidence>